<feature type="compositionally biased region" description="Polar residues" evidence="1">
    <location>
        <begin position="412"/>
        <end position="422"/>
    </location>
</feature>
<feature type="region of interest" description="Disordered" evidence="1">
    <location>
        <begin position="204"/>
        <end position="248"/>
    </location>
</feature>
<feature type="region of interest" description="Disordered" evidence="1">
    <location>
        <begin position="260"/>
        <end position="279"/>
    </location>
</feature>
<feature type="compositionally biased region" description="Basic and acidic residues" evidence="1">
    <location>
        <begin position="393"/>
        <end position="411"/>
    </location>
</feature>
<dbReference type="RefSeq" id="XP_010940037.1">
    <property type="nucleotide sequence ID" value="XM_010941735.3"/>
</dbReference>
<dbReference type="Proteomes" id="UP000504607">
    <property type="component" value="Chromosome 15"/>
</dbReference>
<feature type="domain" description="DUF936" evidence="2">
    <location>
        <begin position="4"/>
        <end position="122"/>
    </location>
</feature>
<reference evidence="5 6" key="1">
    <citation type="submission" date="2025-04" db="UniProtKB">
        <authorList>
            <consortium name="RefSeq"/>
        </authorList>
    </citation>
    <scope>IDENTIFICATION</scope>
</reference>
<evidence type="ECO:0000313" key="5">
    <source>
        <dbReference type="RefSeq" id="XP_010940037.1"/>
    </source>
</evidence>
<evidence type="ECO:0000259" key="3">
    <source>
        <dbReference type="Pfam" id="PF21647"/>
    </source>
</evidence>
<dbReference type="Pfam" id="PF06075">
    <property type="entry name" value="DUF936"/>
    <property type="match status" value="1"/>
</dbReference>
<feature type="domain" description="DUF6857" evidence="3">
    <location>
        <begin position="299"/>
        <end position="517"/>
    </location>
</feature>
<dbReference type="RefSeq" id="XP_019710641.1">
    <property type="nucleotide sequence ID" value="XM_019855082.1"/>
</dbReference>
<evidence type="ECO:0000313" key="4">
    <source>
        <dbReference type="Proteomes" id="UP000504607"/>
    </source>
</evidence>
<dbReference type="PANTHER" id="PTHR31928">
    <property type="entry name" value="EXPRESSED PROTEIN"/>
    <property type="match status" value="1"/>
</dbReference>
<dbReference type="AlphaFoldDB" id="A0A6I9SAH2"/>
<dbReference type="Pfam" id="PF21647">
    <property type="entry name" value="DUF6857"/>
    <property type="match status" value="1"/>
</dbReference>
<sequence>MATLAPGILLKLLDAMNTGNVAKPTSEHRNALLQVTDIVPADLDEKDLWPRHGFYIKVSDSSHSIYVSLPFDQDDLVLSNKLQLGQFIYAIRLEPGSPVPVIMGVKPLPGRHPLVGTPQPIIPFKGNHHRRGSWGPDQNRTDGVPSPKVIKPIALVFDEKTPIKNRARSIQASPLVSWRVGKKGSSGMTPRSSVSGALLSKMADSNETNSASLRKSCAISKSSRSTKTLCERDPKIPKSPFPTEKNVTTFTTRLRSAARAEDFSSASDEQEEDNSVTSNQLYSHYGSSATSKQSSGNRMSLPGKLSILGKEAIQHKEAAQKVALQALRDASATETIVRIIKMFSDLSTAARPEAPAACFDQFLSFHQEFVQAMSDLETIQAATSISATTEEPTEGKPSEKDEQSVLQERIHSSINKHGQANMKSKRRAAVSSSVSFGPEKSELKASLGEHRRSSANQKTSSDRKGVDDIDNDENKAPSSSLGSSIKLAKKIRNEAALWFMEFLEAALESGLKKTKGSMGVDGRKSGCCRQSLILRVINWVEVEQSDSSKRPVHPRVAQIARKLRIKAKNP</sequence>
<organism evidence="4 5">
    <name type="scientific">Elaeis guineensis var. tenera</name>
    <name type="common">Oil palm</name>
    <dbReference type="NCBI Taxonomy" id="51953"/>
    <lineage>
        <taxon>Eukaryota</taxon>
        <taxon>Viridiplantae</taxon>
        <taxon>Streptophyta</taxon>
        <taxon>Embryophyta</taxon>
        <taxon>Tracheophyta</taxon>
        <taxon>Spermatophyta</taxon>
        <taxon>Magnoliopsida</taxon>
        <taxon>Liliopsida</taxon>
        <taxon>Arecaceae</taxon>
        <taxon>Arecoideae</taxon>
        <taxon>Cocoseae</taxon>
        <taxon>Elaeidinae</taxon>
        <taxon>Elaeis</taxon>
    </lineage>
</organism>
<dbReference type="GeneID" id="105058718"/>
<evidence type="ECO:0000313" key="6">
    <source>
        <dbReference type="RefSeq" id="XP_019710641.1"/>
    </source>
</evidence>
<name>A0A6I9SAH2_ELAGV</name>
<accession>A0A6I9SAH2</accession>
<keyword evidence="4" id="KW-1185">Reference proteome</keyword>
<protein>
    <submittedName>
        <fullName evidence="5 6">Uncharacterized protein LOC105058718</fullName>
    </submittedName>
</protein>
<proteinExistence type="predicted"/>
<dbReference type="OrthoDB" id="1602505at2759"/>
<dbReference type="KEGG" id="egu:105058718"/>
<dbReference type="RefSeq" id="XP_073105379.1">
    <property type="nucleotide sequence ID" value="XM_073249278.1"/>
</dbReference>
<dbReference type="InterPro" id="IPR010341">
    <property type="entry name" value="DUF936_pln"/>
</dbReference>
<evidence type="ECO:0000256" key="1">
    <source>
        <dbReference type="SAM" id="MobiDB-lite"/>
    </source>
</evidence>
<gene>
    <name evidence="5 6" type="primary">LOC105058718</name>
</gene>
<feature type="compositionally biased region" description="Basic and acidic residues" evidence="1">
    <location>
        <begin position="439"/>
        <end position="452"/>
    </location>
</feature>
<feature type="compositionally biased region" description="Basic and acidic residues" evidence="1">
    <location>
        <begin position="460"/>
        <end position="475"/>
    </location>
</feature>
<feature type="region of interest" description="Disordered" evidence="1">
    <location>
        <begin position="386"/>
        <end position="482"/>
    </location>
</feature>
<dbReference type="InterPro" id="IPR048297">
    <property type="entry name" value="DUF936_dom_pln"/>
</dbReference>
<evidence type="ECO:0000259" key="2">
    <source>
        <dbReference type="Pfam" id="PF06075"/>
    </source>
</evidence>
<dbReference type="PANTHER" id="PTHR31928:SF6">
    <property type="entry name" value="DUF936 DOMAIN-CONTAINING PROTEIN"/>
    <property type="match status" value="1"/>
</dbReference>
<feature type="compositionally biased region" description="Polar residues" evidence="1">
    <location>
        <begin position="204"/>
        <end position="228"/>
    </location>
</feature>
<dbReference type="InterPro" id="IPR049172">
    <property type="entry name" value="DUF6857_pln"/>
</dbReference>